<dbReference type="Proteomes" id="UP000030653">
    <property type="component" value="Unassembled WGS sequence"/>
</dbReference>
<evidence type="ECO:0008006" key="3">
    <source>
        <dbReference type="Google" id="ProtNLM"/>
    </source>
</evidence>
<protein>
    <recommendedName>
        <fullName evidence="3">Ribosomal protein/NADH dehydrogenase domain-containing protein</fullName>
    </recommendedName>
</protein>
<dbReference type="OrthoDB" id="3362968at2759"/>
<keyword evidence="2" id="KW-1185">Reference proteome</keyword>
<sequence length="143" mass="15960">MSRAVLSSSSPLVPLTKKTSLTAALRKLTPPIPLRENVRKVVLSFNKDAHASARNFARDIYPRLAFSNKHVAFTVSPLPKPPQPDAGSPPEWLITLENGEEKRLPLPVSERPGWILKKLVDEAGATQWDQEMLKSREEEEGSR</sequence>
<organism evidence="1 2">
    <name type="scientific">Dacryopinax primogenitus (strain DJM 731)</name>
    <name type="common">Brown rot fungus</name>
    <dbReference type="NCBI Taxonomy" id="1858805"/>
    <lineage>
        <taxon>Eukaryota</taxon>
        <taxon>Fungi</taxon>
        <taxon>Dikarya</taxon>
        <taxon>Basidiomycota</taxon>
        <taxon>Agaricomycotina</taxon>
        <taxon>Dacrymycetes</taxon>
        <taxon>Dacrymycetales</taxon>
        <taxon>Dacrymycetaceae</taxon>
        <taxon>Dacryopinax</taxon>
    </lineage>
</organism>
<gene>
    <name evidence="1" type="ORF">DACRYDRAFT_107124</name>
</gene>
<reference evidence="1 2" key="1">
    <citation type="journal article" date="2012" name="Science">
        <title>The Paleozoic origin of enzymatic lignin decomposition reconstructed from 31 fungal genomes.</title>
        <authorList>
            <person name="Floudas D."/>
            <person name="Binder M."/>
            <person name="Riley R."/>
            <person name="Barry K."/>
            <person name="Blanchette R.A."/>
            <person name="Henrissat B."/>
            <person name="Martinez A.T."/>
            <person name="Otillar R."/>
            <person name="Spatafora J.W."/>
            <person name="Yadav J.S."/>
            <person name="Aerts A."/>
            <person name="Benoit I."/>
            <person name="Boyd A."/>
            <person name="Carlson A."/>
            <person name="Copeland A."/>
            <person name="Coutinho P.M."/>
            <person name="de Vries R.P."/>
            <person name="Ferreira P."/>
            <person name="Findley K."/>
            <person name="Foster B."/>
            <person name="Gaskell J."/>
            <person name="Glotzer D."/>
            <person name="Gorecki P."/>
            <person name="Heitman J."/>
            <person name="Hesse C."/>
            <person name="Hori C."/>
            <person name="Igarashi K."/>
            <person name="Jurgens J.A."/>
            <person name="Kallen N."/>
            <person name="Kersten P."/>
            <person name="Kohler A."/>
            <person name="Kuees U."/>
            <person name="Kumar T.K.A."/>
            <person name="Kuo A."/>
            <person name="LaButti K."/>
            <person name="Larrondo L.F."/>
            <person name="Lindquist E."/>
            <person name="Ling A."/>
            <person name="Lombard V."/>
            <person name="Lucas S."/>
            <person name="Lundell T."/>
            <person name="Martin R."/>
            <person name="McLaughlin D.J."/>
            <person name="Morgenstern I."/>
            <person name="Morin E."/>
            <person name="Murat C."/>
            <person name="Nagy L.G."/>
            <person name="Nolan M."/>
            <person name="Ohm R.A."/>
            <person name="Patyshakuliyeva A."/>
            <person name="Rokas A."/>
            <person name="Ruiz-Duenas F.J."/>
            <person name="Sabat G."/>
            <person name="Salamov A."/>
            <person name="Samejima M."/>
            <person name="Schmutz J."/>
            <person name="Slot J.C."/>
            <person name="St John F."/>
            <person name="Stenlid J."/>
            <person name="Sun H."/>
            <person name="Sun S."/>
            <person name="Syed K."/>
            <person name="Tsang A."/>
            <person name="Wiebenga A."/>
            <person name="Young D."/>
            <person name="Pisabarro A."/>
            <person name="Eastwood D.C."/>
            <person name="Martin F."/>
            <person name="Cullen D."/>
            <person name="Grigoriev I.V."/>
            <person name="Hibbett D.S."/>
        </authorList>
    </citation>
    <scope>NUCLEOTIDE SEQUENCE [LARGE SCALE GENOMIC DNA]</scope>
    <source>
        <strain evidence="1 2">DJM-731 SS1</strain>
    </source>
</reference>
<accession>M5G8N0</accession>
<dbReference type="EMBL" id="JH795862">
    <property type="protein sequence ID" value="EJU02187.1"/>
    <property type="molecule type" value="Genomic_DNA"/>
</dbReference>
<dbReference type="RefSeq" id="XP_040629084.1">
    <property type="nucleotide sequence ID" value="XM_040768412.1"/>
</dbReference>
<name>M5G8N0_DACPD</name>
<evidence type="ECO:0000313" key="1">
    <source>
        <dbReference type="EMBL" id="EJU02187.1"/>
    </source>
</evidence>
<proteinExistence type="predicted"/>
<evidence type="ECO:0000313" key="2">
    <source>
        <dbReference type="Proteomes" id="UP000030653"/>
    </source>
</evidence>
<dbReference type="HOGENOM" id="CLU_1806109_0_0_1"/>
<dbReference type="GeneID" id="63683474"/>
<dbReference type="AlphaFoldDB" id="M5G8N0"/>